<dbReference type="Gene3D" id="3.40.50.2000">
    <property type="entry name" value="Glycogen Phosphorylase B"/>
    <property type="match status" value="2"/>
</dbReference>
<dbReference type="Proteomes" id="UP000293638">
    <property type="component" value="Unassembled WGS sequence"/>
</dbReference>
<organism evidence="3 4">
    <name type="scientific">Motilibacter rhizosphaerae</name>
    <dbReference type="NCBI Taxonomy" id="598652"/>
    <lineage>
        <taxon>Bacteria</taxon>
        <taxon>Bacillati</taxon>
        <taxon>Actinomycetota</taxon>
        <taxon>Actinomycetes</taxon>
        <taxon>Motilibacterales</taxon>
        <taxon>Motilibacteraceae</taxon>
        <taxon>Motilibacter</taxon>
    </lineage>
</organism>
<protein>
    <submittedName>
        <fullName evidence="3">ADP-heptose:LPS heptosyltransferase</fullName>
    </submittedName>
</protein>
<evidence type="ECO:0000313" key="4">
    <source>
        <dbReference type="Proteomes" id="UP000293638"/>
    </source>
</evidence>
<dbReference type="AlphaFoldDB" id="A0A4Q7NW63"/>
<dbReference type="PANTHER" id="PTHR30160">
    <property type="entry name" value="TETRAACYLDISACCHARIDE 4'-KINASE-RELATED"/>
    <property type="match status" value="1"/>
</dbReference>
<dbReference type="GO" id="GO:0009244">
    <property type="term" value="P:lipopolysaccharide core region biosynthetic process"/>
    <property type="evidence" value="ECO:0007669"/>
    <property type="project" value="TreeGrafter"/>
</dbReference>
<keyword evidence="1" id="KW-0328">Glycosyltransferase</keyword>
<keyword evidence="2 3" id="KW-0808">Transferase</keyword>
<dbReference type="GO" id="GO:0005829">
    <property type="term" value="C:cytosol"/>
    <property type="evidence" value="ECO:0007669"/>
    <property type="project" value="TreeGrafter"/>
</dbReference>
<dbReference type="InterPro" id="IPR002201">
    <property type="entry name" value="Glyco_trans_9"/>
</dbReference>
<dbReference type="RefSeq" id="WP_231116030.1">
    <property type="nucleotide sequence ID" value="NZ_SGXD01000001.1"/>
</dbReference>
<sequence>MTEVLVVELLGGLGDVLLALPSVVALSRTHGSPVDVVTFTPGDALLRHDPTVGSVFATSDHSEGAPRRFLEEVLARKRYDVIVSTTAYDGIGELCAASAPVSATSLWRGAPDGHLVDRRFLALLADDGVIAPAYADEPLRLVLTPDEAAAGEAALGDVRRPAVLVPGSGMPVKEWGGARFAALAAGLAGAGYDVLTAGLEVPAELAGLPRLPPGDLRHLAAVLAAVGTRGGVVVGGDTGPVRIAAAVGCRVVGLFGPTSAGRYGFSAATASNLQGWPGCPVRLPSAITEQECWWTGRCPYAPEPACLADLAVERVLAAAVGD</sequence>
<evidence type="ECO:0000256" key="2">
    <source>
        <dbReference type="ARBA" id="ARBA00022679"/>
    </source>
</evidence>
<reference evidence="3 4" key="1">
    <citation type="submission" date="2019-02" db="EMBL/GenBank/DDBJ databases">
        <title>Genomic Encyclopedia of Type Strains, Phase IV (KMG-IV): sequencing the most valuable type-strain genomes for metagenomic binning, comparative biology and taxonomic classification.</title>
        <authorList>
            <person name="Goeker M."/>
        </authorList>
    </citation>
    <scope>NUCLEOTIDE SEQUENCE [LARGE SCALE GENOMIC DNA]</scope>
    <source>
        <strain evidence="3 4">DSM 45622</strain>
    </source>
</reference>
<dbReference type="EMBL" id="SGXD01000001">
    <property type="protein sequence ID" value="RZS91533.1"/>
    <property type="molecule type" value="Genomic_DNA"/>
</dbReference>
<accession>A0A4Q7NW63</accession>
<gene>
    <name evidence="3" type="ORF">EV189_0775</name>
</gene>
<keyword evidence="4" id="KW-1185">Reference proteome</keyword>
<name>A0A4Q7NW63_9ACTN</name>
<dbReference type="GO" id="GO:0008713">
    <property type="term" value="F:ADP-heptose-lipopolysaccharide heptosyltransferase activity"/>
    <property type="evidence" value="ECO:0007669"/>
    <property type="project" value="TreeGrafter"/>
</dbReference>
<dbReference type="InterPro" id="IPR051199">
    <property type="entry name" value="LPS_LOS_Heptosyltrfase"/>
</dbReference>
<evidence type="ECO:0000256" key="1">
    <source>
        <dbReference type="ARBA" id="ARBA00022676"/>
    </source>
</evidence>
<evidence type="ECO:0000313" key="3">
    <source>
        <dbReference type="EMBL" id="RZS91533.1"/>
    </source>
</evidence>
<dbReference type="Pfam" id="PF01075">
    <property type="entry name" value="Glyco_transf_9"/>
    <property type="match status" value="1"/>
</dbReference>
<proteinExistence type="predicted"/>
<comment type="caution">
    <text evidence="3">The sequence shown here is derived from an EMBL/GenBank/DDBJ whole genome shotgun (WGS) entry which is preliminary data.</text>
</comment>
<dbReference type="SUPFAM" id="SSF53756">
    <property type="entry name" value="UDP-Glycosyltransferase/glycogen phosphorylase"/>
    <property type="match status" value="1"/>
</dbReference>